<comment type="caution">
    <text evidence="7">The sequence shown here is derived from an EMBL/GenBank/DDBJ whole genome shotgun (WGS) entry which is preliminary data.</text>
</comment>
<keyword evidence="3" id="KW-0539">Nucleus</keyword>
<sequence length="618" mass="68235">MGSEMEDEKFDDEGGSRHTRIFVGGLGPAVTSSDLEKTFSTLGKVTRVEIIRTNGRNFGYMDFEPSSGKSLAKLFSMYNGCIWKGHYLVRLKKEWAEDAELVSVVHKDINSDKDASLPEMSTVATMEKKQLHIFFPRLRKVKLLPYSGSGKHKYSFQRIEVPSLPVHFCDCEEHSGHSAPAVEKFVSSINSGINEEELNIMNSVMNKLFGREAESEITPKATDGETLSTTENISNHIMDEAPLKDKEIDESSDEDNLLLNIATEGDSSRLNLMQLHGKRSTSVAKECEQANERTSSRRSDHQEMHDISNPRPKKKARRHMVVQSTENEFTGIDTDMKVKKNIEHELASTKGDDKAVLGNTAICAVDIQSTSNIGEPIQSLTDSQKSSWKELVGEPSKHSFSLSDVNPHEPMAHHEAQSGTQSKSEAEQPSTTRTWMQKSSWRDMVGQTSNTLFSISDILPSVKQKSSIISSEKNKPRTKKHQQTVSDVGVAKKLEEGKMEVLGKKVFTSSGSKAESSGKGQEKPGVGAKQVISKDDLHNEGDGDPPKETKANGVEEKKGKDVVAIGEVCSFMRNAASEREWMRAKAALSGSMKKKSNEDGTTKSSKSSSTRSFRGGKK</sequence>
<dbReference type="PANTHER" id="PTHR23099:SF0">
    <property type="entry name" value="GERM CELL NUCLEAR ACIDIC PROTEIN"/>
    <property type="match status" value="1"/>
</dbReference>
<feature type="domain" description="RRM" evidence="6">
    <location>
        <begin position="19"/>
        <end position="98"/>
    </location>
</feature>
<dbReference type="AlphaFoldDB" id="A0AAV7EP40"/>
<feature type="region of interest" description="Disordered" evidence="5">
    <location>
        <begin position="464"/>
        <end position="486"/>
    </location>
</feature>
<keyword evidence="2 4" id="KW-0694">RNA-binding</keyword>
<evidence type="ECO:0000256" key="1">
    <source>
        <dbReference type="ARBA" id="ARBA00004604"/>
    </source>
</evidence>
<feature type="compositionally biased region" description="Low complexity" evidence="5">
    <location>
        <begin position="509"/>
        <end position="519"/>
    </location>
</feature>
<feature type="compositionally biased region" description="Polar residues" evidence="5">
    <location>
        <begin position="225"/>
        <end position="235"/>
    </location>
</feature>
<name>A0AAV7EP40_ARIFI</name>
<feature type="compositionally biased region" description="Polar residues" evidence="5">
    <location>
        <begin position="417"/>
        <end position="439"/>
    </location>
</feature>
<gene>
    <name evidence="7" type="ORF">H6P81_010124</name>
</gene>
<comment type="subcellular location">
    <subcellularLocation>
        <location evidence="1">Nucleus</location>
        <location evidence="1">Nucleolus</location>
    </subcellularLocation>
</comment>
<feature type="compositionally biased region" description="Basic and acidic residues" evidence="5">
    <location>
        <begin position="532"/>
        <end position="559"/>
    </location>
</feature>
<evidence type="ECO:0000256" key="3">
    <source>
        <dbReference type="ARBA" id="ARBA00023242"/>
    </source>
</evidence>
<accession>A0AAV7EP40</accession>
<dbReference type="SUPFAM" id="SSF54928">
    <property type="entry name" value="RNA-binding domain, RBD"/>
    <property type="match status" value="1"/>
</dbReference>
<evidence type="ECO:0000256" key="5">
    <source>
        <dbReference type="SAM" id="MobiDB-lite"/>
    </source>
</evidence>
<proteinExistence type="predicted"/>
<dbReference type="PANTHER" id="PTHR23099">
    <property type="entry name" value="TRANSCRIPTIONAL REGULATOR"/>
    <property type="match status" value="1"/>
</dbReference>
<dbReference type="Proteomes" id="UP000825729">
    <property type="component" value="Unassembled WGS sequence"/>
</dbReference>
<dbReference type="Pfam" id="PF00076">
    <property type="entry name" value="RRM_1"/>
    <property type="match status" value="1"/>
</dbReference>
<feature type="region of interest" description="Disordered" evidence="5">
    <location>
        <begin position="280"/>
        <end position="318"/>
    </location>
</feature>
<dbReference type="InterPro" id="IPR012677">
    <property type="entry name" value="Nucleotide-bd_a/b_plait_sf"/>
</dbReference>
<dbReference type="InterPro" id="IPR000504">
    <property type="entry name" value="RRM_dom"/>
</dbReference>
<feature type="compositionally biased region" description="Polar residues" evidence="5">
    <location>
        <begin position="376"/>
        <end position="386"/>
    </location>
</feature>
<dbReference type="InterPro" id="IPR035979">
    <property type="entry name" value="RBD_domain_sf"/>
</dbReference>
<evidence type="ECO:0000256" key="2">
    <source>
        <dbReference type="ARBA" id="ARBA00022884"/>
    </source>
</evidence>
<dbReference type="Gene3D" id="3.30.70.330">
    <property type="match status" value="1"/>
</dbReference>
<feature type="region of interest" description="Disordered" evidence="5">
    <location>
        <begin position="221"/>
        <end position="241"/>
    </location>
</feature>
<dbReference type="EMBL" id="JAINDJ010000004">
    <property type="protein sequence ID" value="KAG9450159.1"/>
    <property type="molecule type" value="Genomic_DNA"/>
</dbReference>
<feature type="region of interest" description="Disordered" evidence="5">
    <location>
        <begin position="503"/>
        <end position="559"/>
    </location>
</feature>
<feature type="region of interest" description="Disordered" evidence="5">
    <location>
        <begin position="376"/>
        <end position="442"/>
    </location>
</feature>
<dbReference type="InterPro" id="IPR034138">
    <property type="entry name" value="NOP8_RRM"/>
</dbReference>
<evidence type="ECO:0000259" key="6">
    <source>
        <dbReference type="PROSITE" id="PS50102"/>
    </source>
</evidence>
<dbReference type="GO" id="GO:0003723">
    <property type="term" value="F:RNA binding"/>
    <property type="evidence" value="ECO:0007669"/>
    <property type="project" value="UniProtKB-UniRule"/>
</dbReference>
<evidence type="ECO:0000313" key="7">
    <source>
        <dbReference type="EMBL" id="KAG9450159.1"/>
    </source>
</evidence>
<dbReference type="GO" id="GO:0005730">
    <property type="term" value="C:nucleolus"/>
    <property type="evidence" value="ECO:0007669"/>
    <property type="project" value="UniProtKB-SubCell"/>
</dbReference>
<feature type="compositionally biased region" description="Low complexity" evidence="5">
    <location>
        <begin position="602"/>
        <end position="618"/>
    </location>
</feature>
<feature type="compositionally biased region" description="Basic and acidic residues" evidence="5">
    <location>
        <begin position="406"/>
        <end position="416"/>
    </location>
</feature>
<keyword evidence="8" id="KW-1185">Reference proteome</keyword>
<dbReference type="CDD" id="cd12226">
    <property type="entry name" value="RRM_NOL8"/>
    <property type="match status" value="1"/>
</dbReference>
<feature type="compositionally biased region" description="Basic and acidic residues" evidence="5">
    <location>
        <begin position="387"/>
        <end position="397"/>
    </location>
</feature>
<protein>
    <recommendedName>
        <fullName evidence="6">RRM domain-containing protein</fullName>
    </recommendedName>
</protein>
<feature type="region of interest" description="Disordered" evidence="5">
    <location>
        <begin position="583"/>
        <end position="618"/>
    </location>
</feature>
<evidence type="ECO:0000313" key="8">
    <source>
        <dbReference type="Proteomes" id="UP000825729"/>
    </source>
</evidence>
<organism evidence="7 8">
    <name type="scientific">Aristolochia fimbriata</name>
    <name type="common">White veined hardy Dutchman's pipe vine</name>
    <dbReference type="NCBI Taxonomy" id="158543"/>
    <lineage>
        <taxon>Eukaryota</taxon>
        <taxon>Viridiplantae</taxon>
        <taxon>Streptophyta</taxon>
        <taxon>Embryophyta</taxon>
        <taxon>Tracheophyta</taxon>
        <taxon>Spermatophyta</taxon>
        <taxon>Magnoliopsida</taxon>
        <taxon>Magnoliidae</taxon>
        <taxon>Piperales</taxon>
        <taxon>Aristolochiaceae</taxon>
        <taxon>Aristolochia</taxon>
    </lineage>
</organism>
<feature type="compositionally biased region" description="Basic and acidic residues" evidence="5">
    <location>
        <begin position="285"/>
        <end position="308"/>
    </location>
</feature>
<dbReference type="PROSITE" id="PS50102">
    <property type="entry name" value="RRM"/>
    <property type="match status" value="1"/>
</dbReference>
<evidence type="ECO:0000256" key="4">
    <source>
        <dbReference type="PROSITE-ProRule" id="PRU00176"/>
    </source>
</evidence>
<reference evidence="7 8" key="1">
    <citation type="submission" date="2021-07" db="EMBL/GenBank/DDBJ databases">
        <title>The Aristolochia fimbriata genome: insights into angiosperm evolution, floral development and chemical biosynthesis.</title>
        <authorList>
            <person name="Jiao Y."/>
        </authorList>
    </citation>
    <scope>NUCLEOTIDE SEQUENCE [LARGE SCALE GENOMIC DNA]</scope>
    <source>
        <strain evidence="7">IBCAS-2021</strain>
        <tissue evidence="7">Leaf</tissue>
    </source>
</reference>
<dbReference type="SMART" id="SM00360">
    <property type="entry name" value="RRM"/>
    <property type="match status" value="1"/>
</dbReference>